<reference evidence="9 13" key="2">
    <citation type="journal article" date="2018" name="Emerg. Microbes Infect.">
        <title>Phenotypic and molecular analysis of nontypeable Group B streptococci: identification of cps2a and hybrid cps2a/cps5 Group B streptococcal capsule gene clusters.</title>
        <authorList>
            <person name="Alhhazmi A."/>
            <person name="Tyrrell G.J."/>
        </authorList>
    </citation>
    <scope>NUCLEOTIDE SEQUENCE [LARGE SCALE GENOMIC DNA]</scope>
    <source>
        <strain evidence="9 13">PLGBS17</strain>
    </source>
</reference>
<dbReference type="PROSITE" id="PS51000">
    <property type="entry name" value="HTH_DEOR_2"/>
    <property type="match status" value="1"/>
</dbReference>
<dbReference type="Proteomes" id="UP000093122">
    <property type="component" value="Unassembled WGS sequence"/>
</dbReference>
<sequence length="258" mass="29281">MLKRERLQKIIEKVNINGIVTVNEIMEELDVSDMTVRRDLDELDKAGLLIRIHGGAQKVNASPIPQNYEKSNTEKYDIQTNEKLEIAQFAKQFINDGETIFIGPGTTLEKLATQLLDFKIRVVTNSLPVFNILNQSSTLDLILVGGEYREITGAFVGSVTINSIKSLNFSKAFVSSNGVFEKSIATYDEGEGEIQRIALNNSFEKFLLVDSQKFGKYDFYTFYQLDDIDFVLTDHNIDNVVKEQYSSFTKILTNNNYM</sequence>
<dbReference type="InterPro" id="IPR001034">
    <property type="entry name" value="DeoR_HTH"/>
</dbReference>
<feature type="domain" description="HTH deoR-type" evidence="7">
    <location>
        <begin position="3"/>
        <end position="58"/>
    </location>
</feature>
<evidence type="ECO:0000256" key="1">
    <source>
        <dbReference type="ARBA" id="ARBA00021390"/>
    </source>
</evidence>
<dbReference type="EMBL" id="MAWT01000022">
    <property type="protein sequence ID" value="OCM71616.1"/>
    <property type="molecule type" value="Genomic_DNA"/>
</dbReference>
<dbReference type="RefSeq" id="WP_000919190.1">
    <property type="nucleotide sequence ID" value="NZ_CAACXY010000016.1"/>
</dbReference>
<dbReference type="PANTHER" id="PTHR30363:SF4">
    <property type="entry name" value="GLYCEROL-3-PHOSPHATE REGULON REPRESSOR"/>
    <property type="match status" value="1"/>
</dbReference>
<keyword evidence="4" id="KW-0238">DNA-binding</keyword>
<dbReference type="EMBL" id="UAVB01000001">
    <property type="protein sequence ID" value="SQA18361.1"/>
    <property type="molecule type" value="Genomic_DNA"/>
</dbReference>
<dbReference type="InterPro" id="IPR036390">
    <property type="entry name" value="WH_DNA-bd_sf"/>
</dbReference>
<dbReference type="PROSITE" id="PS00894">
    <property type="entry name" value="HTH_DEOR_1"/>
    <property type="match status" value="1"/>
</dbReference>
<evidence type="ECO:0000313" key="10">
    <source>
        <dbReference type="EMBL" id="SQA18361.1"/>
    </source>
</evidence>
<dbReference type="InterPro" id="IPR036388">
    <property type="entry name" value="WH-like_DNA-bd_sf"/>
</dbReference>
<evidence type="ECO:0000313" key="9">
    <source>
        <dbReference type="EMBL" id="RDY91216.1"/>
    </source>
</evidence>
<gene>
    <name evidence="10" type="primary">lacR_1</name>
    <name evidence="8" type="ORF">AX245_10450</name>
    <name evidence="9" type="ORF">C4618_01435</name>
    <name evidence="10" type="ORF">NCTC8181_01409</name>
</gene>
<dbReference type="InterPro" id="IPR018356">
    <property type="entry name" value="Tscrpt_reg_HTH_DeoR_CS"/>
</dbReference>
<reference evidence="10 12" key="3">
    <citation type="submission" date="2018-06" db="EMBL/GenBank/DDBJ databases">
        <authorList>
            <consortium name="Pathogen Informatics"/>
            <person name="Doyle S."/>
        </authorList>
    </citation>
    <scope>NUCLEOTIDE SEQUENCE [LARGE SCALE GENOMIC DNA]</scope>
    <source>
        <strain evidence="10 12">NCTC8181</strain>
    </source>
</reference>
<dbReference type="GO" id="GO:0016740">
    <property type="term" value="F:transferase activity"/>
    <property type="evidence" value="ECO:0007669"/>
    <property type="project" value="UniProtKB-KW"/>
</dbReference>
<dbReference type="GO" id="GO:0003677">
    <property type="term" value="F:DNA binding"/>
    <property type="evidence" value="ECO:0007669"/>
    <property type="project" value="UniProtKB-KW"/>
</dbReference>
<keyword evidence="10" id="KW-0808">Transferase</keyword>
<dbReference type="Proteomes" id="UP000250200">
    <property type="component" value="Unassembled WGS sequence"/>
</dbReference>
<keyword evidence="5" id="KW-0804">Transcription</keyword>
<evidence type="ECO:0000256" key="5">
    <source>
        <dbReference type="ARBA" id="ARBA00023163"/>
    </source>
</evidence>
<dbReference type="SMART" id="SM00420">
    <property type="entry name" value="HTH_DEOR"/>
    <property type="match status" value="1"/>
</dbReference>
<dbReference type="InterPro" id="IPR037171">
    <property type="entry name" value="NagB/RpiA_transferase-like"/>
</dbReference>
<dbReference type="Pfam" id="PF00455">
    <property type="entry name" value="DeoRC"/>
    <property type="match status" value="1"/>
</dbReference>
<keyword evidence="2" id="KW-0678">Repressor</keyword>
<accession>A0A0E1EJW7</accession>
<proteinExistence type="predicted"/>
<evidence type="ECO:0000256" key="6">
    <source>
        <dbReference type="ARBA" id="ARBA00024937"/>
    </source>
</evidence>
<evidence type="ECO:0000259" key="7">
    <source>
        <dbReference type="PROSITE" id="PS51000"/>
    </source>
</evidence>
<dbReference type="SUPFAM" id="SSF100950">
    <property type="entry name" value="NagB/RpiA/CoA transferase-like"/>
    <property type="match status" value="1"/>
</dbReference>
<evidence type="ECO:0000256" key="4">
    <source>
        <dbReference type="ARBA" id="ARBA00023125"/>
    </source>
</evidence>
<dbReference type="Gene3D" id="1.10.10.10">
    <property type="entry name" value="Winged helix-like DNA-binding domain superfamily/Winged helix DNA-binding domain"/>
    <property type="match status" value="1"/>
</dbReference>
<evidence type="ECO:0000256" key="2">
    <source>
        <dbReference type="ARBA" id="ARBA00022491"/>
    </source>
</evidence>
<dbReference type="EMBL" id="QHGZ01000046">
    <property type="protein sequence ID" value="RDY91216.1"/>
    <property type="molecule type" value="Genomic_DNA"/>
</dbReference>
<evidence type="ECO:0000256" key="3">
    <source>
        <dbReference type="ARBA" id="ARBA00023015"/>
    </source>
</evidence>
<comment type="caution">
    <text evidence="8">The sequence shown here is derived from an EMBL/GenBank/DDBJ whole genome shotgun (WGS) entry which is preliminary data.</text>
</comment>
<dbReference type="KEGG" id="sage:EN72_10155"/>
<evidence type="ECO:0000313" key="11">
    <source>
        <dbReference type="Proteomes" id="UP000093122"/>
    </source>
</evidence>
<name>A0A0E1EJW7_STRAG</name>
<organism evidence="8 11">
    <name type="scientific">Streptococcus agalactiae</name>
    <dbReference type="NCBI Taxonomy" id="1311"/>
    <lineage>
        <taxon>Bacteria</taxon>
        <taxon>Bacillati</taxon>
        <taxon>Bacillota</taxon>
        <taxon>Bacilli</taxon>
        <taxon>Lactobacillales</taxon>
        <taxon>Streptococcaceae</taxon>
        <taxon>Streptococcus</taxon>
    </lineage>
</organism>
<dbReference type="SMART" id="SM01134">
    <property type="entry name" value="DeoRC"/>
    <property type="match status" value="1"/>
</dbReference>
<dbReference type="InterPro" id="IPR050313">
    <property type="entry name" value="Carb_Metab_HTH_regulators"/>
</dbReference>
<dbReference type="Pfam" id="PF08220">
    <property type="entry name" value="HTH_DeoR"/>
    <property type="match status" value="1"/>
</dbReference>
<reference evidence="8 11" key="1">
    <citation type="journal article" date="2016" name="Sci. Rep.">
        <title>Serotype IV Streptococcus agalactiae ST-452 has arisen from large genomic recombination events between CC23 and the hypervirulent CC17 lineages.</title>
        <authorList>
            <person name="Campisi E."/>
            <person name="Rinaudo C.D."/>
            <person name="Donati C."/>
            <person name="Barucco M."/>
            <person name="Torricelli G."/>
            <person name="Edwards M.S."/>
            <person name="Baker C.J."/>
            <person name="Margarit I."/>
            <person name="Rosini R."/>
        </authorList>
    </citation>
    <scope>NUCLEOTIDE SEQUENCE [LARGE SCALE GENOMIC DNA]</scope>
    <source>
        <strain evidence="8 11">CZ-PW-140</strain>
    </source>
</reference>
<evidence type="ECO:0000313" key="8">
    <source>
        <dbReference type="EMBL" id="OCM71616.1"/>
    </source>
</evidence>
<dbReference type="PANTHER" id="PTHR30363">
    <property type="entry name" value="HTH-TYPE TRANSCRIPTIONAL REGULATOR SRLR-RELATED"/>
    <property type="match status" value="1"/>
</dbReference>
<evidence type="ECO:0000313" key="12">
    <source>
        <dbReference type="Proteomes" id="UP000250200"/>
    </source>
</evidence>
<dbReference type="AlphaFoldDB" id="A0A0E1EJW7"/>
<dbReference type="SUPFAM" id="SSF46785">
    <property type="entry name" value="Winged helix' DNA-binding domain"/>
    <property type="match status" value="1"/>
</dbReference>
<dbReference type="GO" id="GO:0003700">
    <property type="term" value="F:DNA-binding transcription factor activity"/>
    <property type="evidence" value="ECO:0007669"/>
    <property type="project" value="InterPro"/>
</dbReference>
<evidence type="ECO:0000313" key="13">
    <source>
        <dbReference type="Proteomes" id="UP000256718"/>
    </source>
</evidence>
<dbReference type="PRINTS" id="PR00037">
    <property type="entry name" value="HTHLACR"/>
</dbReference>
<comment type="function">
    <text evidence="6">Repressor of the lactose catabolism operon. Galactose-6-phosphate is the inducer.</text>
</comment>
<dbReference type="InterPro" id="IPR014036">
    <property type="entry name" value="DeoR-like_C"/>
</dbReference>
<dbReference type="Proteomes" id="UP000256718">
    <property type="component" value="Unassembled WGS sequence"/>
</dbReference>
<keyword evidence="3" id="KW-0805">Transcription regulation</keyword>
<protein>
    <recommendedName>
        <fullName evidence="1">Lactose phosphotransferase system repressor</fullName>
    </recommendedName>
</protein>